<reference evidence="2" key="1">
    <citation type="journal article" date="2014" name="Int. J. Syst. Evol. Microbiol.">
        <title>Complete genome sequence of Corynebacterium casei LMG S-19264T (=DSM 44701T), isolated from a smear-ripened cheese.</title>
        <authorList>
            <consortium name="US DOE Joint Genome Institute (JGI-PGF)"/>
            <person name="Walter F."/>
            <person name="Albersmeier A."/>
            <person name="Kalinowski J."/>
            <person name="Ruckert C."/>
        </authorList>
    </citation>
    <scope>NUCLEOTIDE SEQUENCE</scope>
    <source>
        <strain evidence="2">JCM 12862</strain>
    </source>
</reference>
<protein>
    <submittedName>
        <fullName evidence="2">Uncharacterized protein</fullName>
    </submittedName>
</protein>
<keyword evidence="1" id="KW-1133">Transmembrane helix</keyword>
<evidence type="ECO:0000256" key="1">
    <source>
        <dbReference type="SAM" id="Phobius"/>
    </source>
</evidence>
<evidence type="ECO:0000313" key="3">
    <source>
        <dbReference type="Proteomes" id="UP000612329"/>
    </source>
</evidence>
<reference evidence="2" key="2">
    <citation type="submission" date="2020-09" db="EMBL/GenBank/DDBJ databases">
        <authorList>
            <person name="Sun Q."/>
            <person name="Ohkuma M."/>
        </authorList>
    </citation>
    <scope>NUCLEOTIDE SEQUENCE</scope>
    <source>
        <strain evidence="2">JCM 12862</strain>
    </source>
</reference>
<gene>
    <name evidence="2" type="ORF">GCM10007962_09990</name>
</gene>
<keyword evidence="3" id="KW-1185">Reference proteome</keyword>
<sequence length="52" mass="5993">MEIILCDKKVLSEFDKGEIEFNNVTLKILLYLATGIWIVLPSNIFDYATTKK</sequence>
<proteinExistence type="predicted"/>
<keyword evidence="1" id="KW-0472">Membrane</keyword>
<dbReference type="AlphaFoldDB" id="A0A8J3BGG8"/>
<dbReference type="EMBL" id="BMNR01000002">
    <property type="protein sequence ID" value="GGK17770.1"/>
    <property type="molecule type" value="Genomic_DNA"/>
</dbReference>
<comment type="caution">
    <text evidence="2">The sequence shown here is derived from an EMBL/GenBank/DDBJ whole genome shotgun (WGS) entry which is preliminary data.</text>
</comment>
<evidence type="ECO:0000313" key="2">
    <source>
        <dbReference type="EMBL" id="GGK17770.1"/>
    </source>
</evidence>
<dbReference type="Proteomes" id="UP000612329">
    <property type="component" value="Unassembled WGS sequence"/>
</dbReference>
<accession>A0A8J3BGG8</accession>
<feature type="transmembrane region" description="Helical" evidence="1">
    <location>
        <begin position="28"/>
        <end position="48"/>
    </location>
</feature>
<organism evidence="2 3">
    <name type="scientific">Yeosuana aromativorans</name>
    <dbReference type="NCBI Taxonomy" id="288019"/>
    <lineage>
        <taxon>Bacteria</taxon>
        <taxon>Pseudomonadati</taxon>
        <taxon>Bacteroidota</taxon>
        <taxon>Flavobacteriia</taxon>
        <taxon>Flavobacteriales</taxon>
        <taxon>Flavobacteriaceae</taxon>
        <taxon>Yeosuana</taxon>
    </lineage>
</organism>
<name>A0A8J3BGG8_9FLAO</name>
<keyword evidence="1" id="KW-0812">Transmembrane</keyword>